<keyword evidence="3" id="KW-1185">Reference proteome</keyword>
<name>A0ABQ7HAH6_DUNSA</name>
<proteinExistence type="predicted"/>
<accession>A0ABQ7HAH6</accession>
<feature type="domain" description="Dynein heavy chain AAA 5 extension" evidence="1">
    <location>
        <begin position="82"/>
        <end position="241"/>
    </location>
</feature>
<sequence length="354" mass="38591">MNTVLDDNKKLCLNSGEIIAMSPPMNMIFEVMDLAVASPATVSRCGMVYMEPHQLGVTPFLTSWLNTLPPHYPASLKERLVALFDAYAMPVLRFVRKEVREACPTPDGNIAVSFMRLWASLAAPLMGTPELQRQTEPAKMQEAADALFMFALVFSAGSTAATAESRQHIQTFMRELVACKLEEYVSPSGSSYHNADAPFVEISASALPPPVASALTAVPKDDSSMNDWMYDTNTLSWRKWIDLVDMAPIPEDASFRSIIVPTADSVAITFMLKAAVENRYPLLLVGPTGTGKTAYTASYLASLDPERYAPPNTIGFSAQTSANMAQSLIDAKLDKRRKVRASPCSSGAVHVNEL</sequence>
<dbReference type="InterPro" id="IPR026983">
    <property type="entry name" value="DHC"/>
</dbReference>
<dbReference type="PANTHER" id="PTHR45703">
    <property type="entry name" value="DYNEIN HEAVY CHAIN"/>
    <property type="match status" value="1"/>
</dbReference>
<dbReference type="EMBL" id="MU069437">
    <property type="protein sequence ID" value="KAF5843853.1"/>
    <property type="molecule type" value="Genomic_DNA"/>
</dbReference>
<evidence type="ECO:0000313" key="3">
    <source>
        <dbReference type="Proteomes" id="UP000815325"/>
    </source>
</evidence>
<dbReference type="Pfam" id="PF17852">
    <property type="entry name" value="Dynein_AAA_lid"/>
    <property type="match status" value="1"/>
</dbReference>
<dbReference type="InterPro" id="IPR041466">
    <property type="entry name" value="Dynein_AAA5_ext"/>
</dbReference>
<dbReference type="Pfam" id="PF12775">
    <property type="entry name" value="AAA_7"/>
    <property type="match status" value="1"/>
</dbReference>
<gene>
    <name evidence="2" type="ORF">DUNSADRAFT_5091</name>
</gene>
<dbReference type="Proteomes" id="UP000815325">
    <property type="component" value="Unassembled WGS sequence"/>
</dbReference>
<dbReference type="SUPFAM" id="SSF52540">
    <property type="entry name" value="P-loop containing nucleoside triphosphate hydrolases"/>
    <property type="match status" value="1"/>
</dbReference>
<evidence type="ECO:0000259" key="1">
    <source>
        <dbReference type="Pfam" id="PF17852"/>
    </source>
</evidence>
<comment type="caution">
    <text evidence="2">The sequence shown here is derived from an EMBL/GenBank/DDBJ whole genome shotgun (WGS) entry which is preliminary data.</text>
</comment>
<dbReference type="Gene3D" id="1.10.472.130">
    <property type="match status" value="1"/>
</dbReference>
<protein>
    <recommendedName>
        <fullName evidence="1">Dynein heavy chain AAA 5 extension domain-containing protein</fullName>
    </recommendedName>
</protein>
<dbReference type="PANTHER" id="PTHR45703:SF35">
    <property type="entry name" value="DYNEIN HEAVY CHAIN"/>
    <property type="match status" value="1"/>
</dbReference>
<evidence type="ECO:0000313" key="2">
    <source>
        <dbReference type="EMBL" id="KAF5843853.1"/>
    </source>
</evidence>
<reference evidence="2" key="1">
    <citation type="submission" date="2017-08" db="EMBL/GenBank/DDBJ databases">
        <authorList>
            <person name="Polle J.E."/>
            <person name="Barry K."/>
            <person name="Cushman J."/>
            <person name="Schmutz J."/>
            <person name="Tran D."/>
            <person name="Hathwaick L.T."/>
            <person name="Yim W.C."/>
            <person name="Jenkins J."/>
            <person name="Mckie-Krisberg Z.M."/>
            <person name="Prochnik S."/>
            <person name="Lindquist E."/>
            <person name="Dockter R.B."/>
            <person name="Adam C."/>
            <person name="Molina H."/>
            <person name="Bunkerborg J."/>
            <person name="Jin E."/>
            <person name="Buchheim M."/>
            <person name="Magnuson J."/>
        </authorList>
    </citation>
    <scope>NUCLEOTIDE SEQUENCE</scope>
    <source>
        <strain evidence="2">CCAP 19/18</strain>
    </source>
</reference>
<organism evidence="2 3">
    <name type="scientific">Dunaliella salina</name>
    <name type="common">Green alga</name>
    <name type="synonym">Protococcus salinus</name>
    <dbReference type="NCBI Taxonomy" id="3046"/>
    <lineage>
        <taxon>Eukaryota</taxon>
        <taxon>Viridiplantae</taxon>
        <taxon>Chlorophyta</taxon>
        <taxon>core chlorophytes</taxon>
        <taxon>Chlorophyceae</taxon>
        <taxon>CS clade</taxon>
        <taxon>Chlamydomonadales</taxon>
        <taxon>Dunaliellaceae</taxon>
        <taxon>Dunaliella</taxon>
    </lineage>
</organism>
<dbReference type="InterPro" id="IPR027417">
    <property type="entry name" value="P-loop_NTPase"/>
</dbReference>
<dbReference type="Gene3D" id="3.40.50.300">
    <property type="entry name" value="P-loop containing nucleotide triphosphate hydrolases"/>
    <property type="match status" value="2"/>
</dbReference>